<feature type="compositionally biased region" description="Basic and acidic residues" evidence="1">
    <location>
        <begin position="378"/>
        <end position="388"/>
    </location>
</feature>
<name>A0A1S3HP16_LINAN</name>
<feature type="compositionally biased region" description="Polar residues" evidence="1">
    <location>
        <begin position="544"/>
        <end position="560"/>
    </location>
</feature>
<protein>
    <submittedName>
        <fullName evidence="5">Rho guanine nucleotide exchange factor 39 isoform X1</fullName>
    </submittedName>
</protein>
<organism evidence="4 5">
    <name type="scientific">Lingula anatina</name>
    <name type="common">Brachiopod</name>
    <name type="synonym">Lingula unguis</name>
    <dbReference type="NCBI Taxonomy" id="7574"/>
    <lineage>
        <taxon>Eukaryota</taxon>
        <taxon>Metazoa</taxon>
        <taxon>Spiralia</taxon>
        <taxon>Lophotrochozoa</taxon>
        <taxon>Brachiopoda</taxon>
        <taxon>Linguliformea</taxon>
        <taxon>Lingulata</taxon>
        <taxon>Lingulida</taxon>
        <taxon>Linguloidea</taxon>
        <taxon>Lingulidae</taxon>
        <taxon>Lingula</taxon>
    </lineage>
</organism>
<dbReference type="Pfam" id="PF00169">
    <property type="entry name" value="PH"/>
    <property type="match status" value="1"/>
</dbReference>
<dbReference type="GO" id="GO:0005085">
    <property type="term" value="F:guanyl-nucleotide exchange factor activity"/>
    <property type="evidence" value="ECO:0007669"/>
    <property type="project" value="InterPro"/>
</dbReference>
<dbReference type="InParanoid" id="A0A1S3HP16"/>
<dbReference type="AlphaFoldDB" id="A0A1S3HP16"/>
<dbReference type="InterPro" id="IPR000219">
    <property type="entry name" value="DH_dom"/>
</dbReference>
<dbReference type="SMART" id="SM00325">
    <property type="entry name" value="RhoGEF"/>
    <property type="match status" value="1"/>
</dbReference>
<dbReference type="SUPFAM" id="SSF50729">
    <property type="entry name" value="PH domain-like"/>
    <property type="match status" value="1"/>
</dbReference>
<keyword evidence="4" id="KW-1185">Reference proteome</keyword>
<dbReference type="SMART" id="SM00233">
    <property type="entry name" value="PH"/>
    <property type="match status" value="1"/>
</dbReference>
<evidence type="ECO:0000313" key="5">
    <source>
        <dbReference type="RefSeq" id="XP_013386779.1"/>
    </source>
</evidence>
<dbReference type="PROSITE" id="PS50003">
    <property type="entry name" value="PH_DOMAIN"/>
    <property type="match status" value="1"/>
</dbReference>
<dbReference type="Gene3D" id="1.20.900.10">
    <property type="entry name" value="Dbl homology (DH) domain"/>
    <property type="match status" value="1"/>
</dbReference>
<dbReference type="CDD" id="cd00160">
    <property type="entry name" value="RhoGEF"/>
    <property type="match status" value="1"/>
</dbReference>
<dbReference type="PANTHER" id="PTHR12673">
    <property type="entry name" value="FACIOGENITAL DYSPLASIA PROTEIN"/>
    <property type="match status" value="1"/>
</dbReference>
<dbReference type="InterPro" id="IPR011993">
    <property type="entry name" value="PH-like_dom_sf"/>
</dbReference>
<dbReference type="PROSITE" id="PS50010">
    <property type="entry name" value="DH_2"/>
    <property type="match status" value="1"/>
</dbReference>
<reference evidence="5" key="1">
    <citation type="submission" date="2025-08" db="UniProtKB">
        <authorList>
            <consortium name="RefSeq"/>
        </authorList>
    </citation>
    <scope>IDENTIFICATION</scope>
    <source>
        <tissue evidence="5">Gonads</tissue>
    </source>
</reference>
<feature type="domain" description="PH" evidence="2">
    <location>
        <begin position="254"/>
        <end position="345"/>
    </location>
</feature>
<evidence type="ECO:0000259" key="2">
    <source>
        <dbReference type="PROSITE" id="PS50003"/>
    </source>
</evidence>
<feature type="region of interest" description="Disordered" evidence="1">
    <location>
        <begin position="512"/>
        <end position="575"/>
    </location>
</feature>
<feature type="domain" description="DH" evidence="3">
    <location>
        <begin position="48"/>
        <end position="223"/>
    </location>
</feature>
<accession>A0A1S3HP16</accession>
<dbReference type="InterPro" id="IPR001849">
    <property type="entry name" value="PH_domain"/>
</dbReference>
<dbReference type="PANTHER" id="PTHR12673:SF159">
    <property type="entry name" value="LD03170P"/>
    <property type="match status" value="1"/>
</dbReference>
<feature type="compositionally biased region" description="Polar residues" evidence="1">
    <location>
        <begin position="512"/>
        <end position="526"/>
    </location>
</feature>
<dbReference type="InterPro" id="IPR035899">
    <property type="entry name" value="DBL_dom_sf"/>
</dbReference>
<dbReference type="Gene3D" id="2.30.29.30">
    <property type="entry name" value="Pleckstrin-homology domain (PH domain)/Phosphotyrosine-binding domain (PTB)"/>
    <property type="match status" value="1"/>
</dbReference>
<dbReference type="GeneID" id="106156199"/>
<dbReference type="SUPFAM" id="SSF48065">
    <property type="entry name" value="DBL homology domain (DH-domain)"/>
    <property type="match status" value="1"/>
</dbReference>
<feature type="compositionally biased region" description="Polar residues" evidence="1">
    <location>
        <begin position="439"/>
        <end position="449"/>
    </location>
</feature>
<feature type="region of interest" description="Disordered" evidence="1">
    <location>
        <begin position="418"/>
        <end position="455"/>
    </location>
</feature>
<feature type="region of interest" description="Disordered" evidence="1">
    <location>
        <begin position="19"/>
        <end position="43"/>
    </location>
</feature>
<feature type="compositionally biased region" description="Low complexity" evidence="1">
    <location>
        <begin position="527"/>
        <end position="543"/>
    </location>
</feature>
<proteinExistence type="predicted"/>
<evidence type="ECO:0000313" key="4">
    <source>
        <dbReference type="Proteomes" id="UP000085678"/>
    </source>
</evidence>
<dbReference type="KEGG" id="lak:106156199"/>
<evidence type="ECO:0000259" key="3">
    <source>
        <dbReference type="PROSITE" id="PS50010"/>
    </source>
</evidence>
<evidence type="ECO:0000256" key="1">
    <source>
        <dbReference type="SAM" id="MobiDB-lite"/>
    </source>
</evidence>
<dbReference type="GO" id="GO:0005737">
    <property type="term" value="C:cytoplasm"/>
    <property type="evidence" value="ECO:0007669"/>
    <property type="project" value="TreeGrafter"/>
</dbReference>
<dbReference type="OrthoDB" id="245697at2759"/>
<dbReference type="InterPro" id="IPR051092">
    <property type="entry name" value="FYVE_RhoGEF_PH"/>
</dbReference>
<dbReference type="FunCoup" id="A0A1S3HP16">
    <property type="interactions" value="718"/>
</dbReference>
<sequence>MLSTRSRVRVLEALKECEDDEGSARQKVCNTSDEEDQDSKDLARRERRRKKIIKEIFDTERTYQKHLELIVKYFADPLTESQLVPKHVQATIFSNIRNIIEVNKELLEQLETTSIGDAFLSLAPFLKLYSMYANNHEHALGTLLEWEQKKPEFSAFRRAQEEEPEVMGLKFNALLITPVQRIPRYKLLLEDLLENTPPEDDDYKALKDAAIMIAGVAAHINEHIKEHDNFQKMLAIQNNLTGNTAPRIVAPGRRFIKDGMLKKISRTGCSSHERMFFLFSDMLLYAKPFNSKYVCCCVFPLHHCHVERMLGDLFKVTCKNESVLLFSEDKKTVSSWITALEEAIGVNKECRQTLRKESSAKQPMRRTGFLRMRKQEKRKLADKKENGKGSKKGSGAAVPVKAQLRQLLEQNMSCITPRRKRRKLLSSTSSNDGCDVPSSPESCENTSPNIDAFDMDDSYQTDLKQQPQELSVIKEQLEEENSYDNEDQEEEYDKGNIFMTSAEMDAFVTSEIDLSSESEPCSSADTSDQQQMISSSGSGQESSTEIYYTSHGANLRNSSVHPPGLKRNNSSCVIS</sequence>
<dbReference type="Pfam" id="PF00621">
    <property type="entry name" value="RhoGEF"/>
    <property type="match status" value="1"/>
</dbReference>
<dbReference type="RefSeq" id="XP_013386779.1">
    <property type="nucleotide sequence ID" value="XM_013531325.2"/>
</dbReference>
<gene>
    <name evidence="5" type="primary">LOC106156199</name>
</gene>
<dbReference type="Proteomes" id="UP000085678">
    <property type="component" value="Unplaced"/>
</dbReference>
<feature type="region of interest" description="Disordered" evidence="1">
    <location>
        <begin position="355"/>
        <end position="400"/>
    </location>
</feature>